<comment type="caution">
    <text evidence="4">The sequence shown here is derived from an EMBL/GenBank/DDBJ whole genome shotgun (WGS) entry which is preliminary data.</text>
</comment>
<gene>
    <name evidence="4" type="ORF">F8144_42385</name>
</gene>
<dbReference type="Proteomes" id="UP000442990">
    <property type="component" value="Unassembled WGS sequence"/>
</dbReference>
<keyword evidence="5" id="KW-1185">Reference proteome</keyword>
<feature type="signal peptide" evidence="3">
    <location>
        <begin position="1"/>
        <end position="32"/>
    </location>
</feature>
<evidence type="ECO:0000313" key="5">
    <source>
        <dbReference type="Proteomes" id="UP000442990"/>
    </source>
</evidence>
<keyword evidence="3" id="KW-0732">Signal</keyword>
<evidence type="ECO:0008006" key="6">
    <source>
        <dbReference type="Google" id="ProtNLM"/>
    </source>
</evidence>
<evidence type="ECO:0000256" key="2">
    <source>
        <dbReference type="SAM" id="Phobius"/>
    </source>
</evidence>
<organism evidence="4 5">
    <name type="scientific">Streptomyces triticiradicis</name>
    <dbReference type="NCBI Taxonomy" id="2651189"/>
    <lineage>
        <taxon>Bacteria</taxon>
        <taxon>Bacillati</taxon>
        <taxon>Actinomycetota</taxon>
        <taxon>Actinomycetes</taxon>
        <taxon>Kitasatosporales</taxon>
        <taxon>Streptomycetaceae</taxon>
        <taxon>Streptomyces</taxon>
    </lineage>
</organism>
<reference evidence="4 5" key="1">
    <citation type="submission" date="2019-09" db="EMBL/GenBank/DDBJ databases">
        <title>Isolation and identification of active actinomycetes.</title>
        <authorList>
            <person name="Yu Z."/>
            <person name="Han C."/>
            <person name="Yu B."/>
        </authorList>
    </citation>
    <scope>NUCLEOTIDE SEQUENCE [LARGE SCALE GENOMIC DNA]</scope>
    <source>
        <strain evidence="4 5">NEAU-H2</strain>
    </source>
</reference>
<name>A0A7J5D246_9ACTN</name>
<evidence type="ECO:0000256" key="1">
    <source>
        <dbReference type="SAM" id="MobiDB-lite"/>
    </source>
</evidence>
<keyword evidence="2" id="KW-1133">Transmembrane helix</keyword>
<dbReference type="RefSeq" id="WP_151474746.1">
    <property type="nucleotide sequence ID" value="NZ_WBKG01000063.1"/>
</dbReference>
<dbReference type="EMBL" id="WBKG01000063">
    <property type="protein sequence ID" value="KAB1977342.1"/>
    <property type="molecule type" value="Genomic_DNA"/>
</dbReference>
<keyword evidence="2" id="KW-0812">Transmembrane</keyword>
<dbReference type="AlphaFoldDB" id="A0A7J5D246"/>
<feature type="chain" id="PRO_5029630444" description="Peptidase" evidence="3">
    <location>
        <begin position="33"/>
        <end position="538"/>
    </location>
</feature>
<dbReference type="InterPro" id="IPR006311">
    <property type="entry name" value="TAT_signal"/>
</dbReference>
<feature type="transmembrane region" description="Helical" evidence="2">
    <location>
        <begin position="512"/>
        <end position="533"/>
    </location>
</feature>
<feature type="compositionally biased region" description="Gly residues" evidence="1">
    <location>
        <begin position="457"/>
        <end position="492"/>
    </location>
</feature>
<feature type="region of interest" description="Disordered" evidence="1">
    <location>
        <begin position="452"/>
        <end position="508"/>
    </location>
</feature>
<accession>A0A7J5D246</accession>
<proteinExistence type="predicted"/>
<protein>
    <recommendedName>
        <fullName evidence="6">Peptidase</fullName>
    </recommendedName>
</protein>
<keyword evidence="2" id="KW-0472">Membrane</keyword>
<evidence type="ECO:0000256" key="3">
    <source>
        <dbReference type="SAM" id="SignalP"/>
    </source>
</evidence>
<evidence type="ECO:0000313" key="4">
    <source>
        <dbReference type="EMBL" id="KAB1977342.1"/>
    </source>
</evidence>
<dbReference type="PROSITE" id="PS51318">
    <property type="entry name" value="TAT"/>
    <property type="match status" value="1"/>
</dbReference>
<sequence>MHRHLPRRALRAGATALAAGLLVLGAPASGQAAPAGTSLEFTSDQSGDPVTVEPYEDPTAYAYLNARYTGSSELTDFTVTIDATALKDQMSLSVTQSCAEKQKLLLVCDGKTLNRGKPLKPGDILRAPFLHFKTLATARPGFTGAVRVFGQAGDTALGEITIKTAVAEVGPIIDRGRDSTVKSTPGAMLRPEVGFTHYSSRPLQGVYVTTWFSQGLSLTDVPSNCEVGREGGRCHIEAPVEPGGSYDLDGFALKVGGTALSESWNLSVSATTKGYEAMHLTDAHRGTGRAMSLVPRAGGAGKFEYGSASGGVYVANDYDLEAVGATLDGKAGQVVKAELGVRNNGPATIQQWWGEGPGDDPAVVTKVTVPPGTTAVKVPKGCYTFEDHKSDTPGAKSYSCFQDHDDYYFDAKQFTPFDFELRIDDPKKLAPGSVKVDGPDSNNKNNTAAITVTVGGKPAGGSGGSGSTGGSGSSTGGSGSTGGTGSSTGGSGSTTSGGTAQGSMADTGAGALPWYATAAGGALALGAALSVLVRRRVR</sequence>